<keyword evidence="1" id="KW-0472">Membrane</keyword>
<dbReference type="NCBIfam" id="TIGR02532">
    <property type="entry name" value="IV_pilin_GFxxxE"/>
    <property type="match status" value="1"/>
</dbReference>
<dbReference type="InterPro" id="IPR045584">
    <property type="entry name" value="Pilin-like"/>
</dbReference>
<dbReference type="PROSITE" id="PS00409">
    <property type="entry name" value="PROKAR_NTER_METHYL"/>
    <property type="match status" value="1"/>
</dbReference>
<dbReference type="InterPro" id="IPR012902">
    <property type="entry name" value="N_methyl_site"/>
</dbReference>
<dbReference type="Gene3D" id="3.30.700.10">
    <property type="entry name" value="Glycoprotein, Type 4 Pilin"/>
    <property type="match status" value="1"/>
</dbReference>
<dbReference type="AlphaFoldDB" id="A0A5C6CNZ5"/>
<dbReference type="PANTHER" id="PTHR30093">
    <property type="entry name" value="GENERAL SECRETION PATHWAY PROTEIN G"/>
    <property type="match status" value="1"/>
</dbReference>
<evidence type="ECO:0000256" key="1">
    <source>
        <dbReference type="SAM" id="Phobius"/>
    </source>
</evidence>
<evidence type="ECO:0000313" key="3">
    <source>
        <dbReference type="EMBL" id="TWU26693.1"/>
    </source>
</evidence>
<name>A0A5C6CNZ5_9BACT</name>
<dbReference type="RefSeq" id="WP_146592999.1">
    <property type="nucleotide sequence ID" value="NZ_SJPT01000001.1"/>
</dbReference>
<dbReference type="Proteomes" id="UP000316304">
    <property type="component" value="Unassembled WGS sequence"/>
</dbReference>
<proteinExistence type="predicted"/>
<accession>A0A5C6CNZ5</accession>
<dbReference type="Pfam" id="PF07963">
    <property type="entry name" value="N_methyl"/>
    <property type="match status" value="1"/>
</dbReference>
<organism evidence="3 4">
    <name type="scientific">Novipirellula galeiformis</name>
    <dbReference type="NCBI Taxonomy" id="2528004"/>
    <lineage>
        <taxon>Bacteria</taxon>
        <taxon>Pseudomonadati</taxon>
        <taxon>Planctomycetota</taxon>
        <taxon>Planctomycetia</taxon>
        <taxon>Pirellulales</taxon>
        <taxon>Pirellulaceae</taxon>
        <taxon>Novipirellula</taxon>
    </lineage>
</organism>
<dbReference type="InterPro" id="IPR011453">
    <property type="entry name" value="DUF1559"/>
</dbReference>
<protein>
    <submittedName>
        <fullName evidence="3">Putative major pilin subunit</fullName>
    </submittedName>
</protein>
<feature type="transmembrane region" description="Helical" evidence="1">
    <location>
        <begin position="20"/>
        <end position="48"/>
    </location>
</feature>
<dbReference type="Pfam" id="PF07596">
    <property type="entry name" value="SBP_bac_10"/>
    <property type="match status" value="1"/>
</dbReference>
<keyword evidence="4" id="KW-1185">Reference proteome</keyword>
<dbReference type="EMBL" id="SJPT01000001">
    <property type="protein sequence ID" value="TWU26693.1"/>
    <property type="molecule type" value="Genomic_DNA"/>
</dbReference>
<sequence>MSHHRDLPPLKPNSTRVLPIASRGFTLIELLVVIAIIGVLVALLLPAVQAAREAARRIQCQNNLKQIGLACHNYESAYKTLPWGAKGGHGYSWTTDILPFAEQTALWEIVPPLRNGPITMEDRQRLAELVSTLVPMYRCPSEPGPMVLPDNNGLAIDGSDVARAMNSYLGNSGSNVVRDSYSSSSELGMERGNGVLQIGQFERHPLDPANEPPSLPSPKPISYAAILDGLSNTALCAETRFISEPRCDICSHFAVYHPQFDRRKGYANGTDFSQALVSLRSKINLDVASKNELEISAGSHHVGGIHSLFADGSVRFLTDSLDDTVRHAIGSRADREVIDASALP</sequence>
<dbReference type="NCBIfam" id="TIGR04294">
    <property type="entry name" value="pre_pil_HX9DG"/>
    <property type="match status" value="1"/>
</dbReference>
<gene>
    <name evidence="3" type="ORF">Pla52o_05460</name>
</gene>
<dbReference type="PANTHER" id="PTHR30093:SF2">
    <property type="entry name" value="TYPE II SECRETION SYSTEM PROTEIN H"/>
    <property type="match status" value="1"/>
</dbReference>
<dbReference type="OrthoDB" id="249131at2"/>
<feature type="domain" description="DUF1559" evidence="2">
    <location>
        <begin position="49"/>
        <end position="323"/>
    </location>
</feature>
<dbReference type="SUPFAM" id="SSF54523">
    <property type="entry name" value="Pili subunits"/>
    <property type="match status" value="1"/>
</dbReference>
<evidence type="ECO:0000313" key="4">
    <source>
        <dbReference type="Proteomes" id="UP000316304"/>
    </source>
</evidence>
<reference evidence="3 4" key="1">
    <citation type="submission" date="2019-02" db="EMBL/GenBank/DDBJ databases">
        <title>Deep-cultivation of Planctomycetes and their phenomic and genomic characterization uncovers novel biology.</title>
        <authorList>
            <person name="Wiegand S."/>
            <person name="Jogler M."/>
            <person name="Boedeker C."/>
            <person name="Pinto D."/>
            <person name="Vollmers J."/>
            <person name="Rivas-Marin E."/>
            <person name="Kohn T."/>
            <person name="Peeters S.H."/>
            <person name="Heuer A."/>
            <person name="Rast P."/>
            <person name="Oberbeckmann S."/>
            <person name="Bunk B."/>
            <person name="Jeske O."/>
            <person name="Meyerdierks A."/>
            <person name="Storesund J.E."/>
            <person name="Kallscheuer N."/>
            <person name="Luecker S."/>
            <person name="Lage O.M."/>
            <person name="Pohl T."/>
            <person name="Merkel B.J."/>
            <person name="Hornburger P."/>
            <person name="Mueller R.-W."/>
            <person name="Bruemmer F."/>
            <person name="Labrenz M."/>
            <person name="Spormann A.M."/>
            <person name="Op Den Camp H."/>
            <person name="Overmann J."/>
            <person name="Amann R."/>
            <person name="Jetten M.S.M."/>
            <person name="Mascher T."/>
            <person name="Medema M.H."/>
            <person name="Devos D.P."/>
            <person name="Kaster A.-K."/>
            <person name="Ovreas L."/>
            <person name="Rohde M."/>
            <person name="Galperin M.Y."/>
            <person name="Jogler C."/>
        </authorList>
    </citation>
    <scope>NUCLEOTIDE SEQUENCE [LARGE SCALE GENOMIC DNA]</scope>
    <source>
        <strain evidence="3 4">Pla52o</strain>
    </source>
</reference>
<keyword evidence="1" id="KW-1133">Transmembrane helix</keyword>
<keyword evidence="1" id="KW-0812">Transmembrane</keyword>
<comment type="caution">
    <text evidence="3">The sequence shown here is derived from an EMBL/GenBank/DDBJ whole genome shotgun (WGS) entry which is preliminary data.</text>
</comment>
<evidence type="ECO:0000259" key="2">
    <source>
        <dbReference type="Pfam" id="PF07596"/>
    </source>
</evidence>
<dbReference type="InterPro" id="IPR027558">
    <property type="entry name" value="Pre_pil_HX9DG_C"/>
</dbReference>